<proteinExistence type="predicted"/>
<feature type="region of interest" description="Disordered" evidence="2">
    <location>
        <begin position="1"/>
        <end position="32"/>
    </location>
</feature>
<reference evidence="3 4" key="1">
    <citation type="journal article" date="2018" name="Gigascience">
        <title>Genomes of trombidid mites reveal novel predicted allergens and laterally-transferred genes associated with secondary metabolism.</title>
        <authorList>
            <person name="Dong X."/>
            <person name="Chaisiri K."/>
            <person name="Xia D."/>
            <person name="Armstrong S.D."/>
            <person name="Fang Y."/>
            <person name="Donnelly M.J."/>
            <person name="Kadowaki T."/>
            <person name="McGarry J.W."/>
            <person name="Darby A.C."/>
            <person name="Makepeace B.L."/>
        </authorList>
    </citation>
    <scope>NUCLEOTIDE SEQUENCE [LARGE SCALE GENOMIC DNA]</scope>
    <source>
        <strain evidence="3">UoL-UT</strain>
    </source>
</reference>
<feature type="coiled-coil region" evidence="1">
    <location>
        <begin position="363"/>
        <end position="397"/>
    </location>
</feature>
<dbReference type="InterPro" id="IPR051825">
    <property type="entry name" value="SRCIN1"/>
</dbReference>
<evidence type="ECO:0000256" key="2">
    <source>
        <dbReference type="SAM" id="MobiDB-lite"/>
    </source>
</evidence>
<dbReference type="Gene3D" id="1.20.58.1540">
    <property type="entry name" value="Actin interacting protein 3, C-terminal domain"/>
    <property type="match status" value="1"/>
</dbReference>
<sequence length="447" mass="49694">AQRPVLPNQPPQPPERNKPYPGYSQTLPRGTHLMSTYGNILDTGGHVSNMNAAQHNNTQRPVSPDLIAKRPKENKIVNHNGQAAPAAPPKPQRSFQNAGPPIHASRVPPTALVTRVMHSPVSSPNNMVAYHNRPLPERPYSVAGHYPSPERRSYQDYSGYLSSPERRLPSGDFVSPAGRSSFPPPGYPANCDDAYSSYGLRSGSTTPVIDEEARLRVQFMERQLVNLTGLVQKALTPQPPVPHSRAGPTGSEQRDKPAAKPAPPPKPASIVSFRGSADGSSVIGGLHLSAEMYNQLRQLRKKTKDLRLEVRNLRRMAQSQATIARDALKDSCVKIKASLAFLNVTDPVERQMRFERLKLCREQDSYKVDLSCLEKDLSELESQVEELRSNVINRRCRVNMGDVESMALILSRASKTVADLKNRYPHLQDTLKTIMTQEMECIVREEK</sequence>
<gene>
    <name evidence="3" type="ORF">B4U80_10750</name>
</gene>
<feature type="region of interest" description="Disordered" evidence="2">
    <location>
        <begin position="163"/>
        <end position="186"/>
    </location>
</feature>
<dbReference type="EMBL" id="NCKV01001312">
    <property type="protein sequence ID" value="RWS28564.1"/>
    <property type="molecule type" value="Genomic_DNA"/>
</dbReference>
<keyword evidence="1" id="KW-0175">Coiled coil</keyword>
<name>A0A443SM09_9ACAR</name>
<accession>A0A443SM09</accession>
<dbReference type="PANTHER" id="PTHR22741:SF10">
    <property type="entry name" value="COILED-COIL DOMAIN-CONTAINING PROTEIN CG32809"/>
    <property type="match status" value="1"/>
</dbReference>
<protein>
    <submittedName>
        <fullName evidence="3">Coiled-coil domain-containing protein-like protein</fullName>
    </submittedName>
</protein>
<organism evidence="3 4">
    <name type="scientific">Leptotrombidium deliense</name>
    <dbReference type="NCBI Taxonomy" id="299467"/>
    <lineage>
        <taxon>Eukaryota</taxon>
        <taxon>Metazoa</taxon>
        <taxon>Ecdysozoa</taxon>
        <taxon>Arthropoda</taxon>
        <taxon>Chelicerata</taxon>
        <taxon>Arachnida</taxon>
        <taxon>Acari</taxon>
        <taxon>Acariformes</taxon>
        <taxon>Trombidiformes</taxon>
        <taxon>Prostigmata</taxon>
        <taxon>Anystina</taxon>
        <taxon>Parasitengona</taxon>
        <taxon>Trombiculoidea</taxon>
        <taxon>Trombiculidae</taxon>
        <taxon>Leptotrombidium</taxon>
    </lineage>
</organism>
<dbReference type="PANTHER" id="PTHR22741">
    <property type="entry name" value="P140CAP/SNIP-RELATED"/>
    <property type="match status" value="1"/>
</dbReference>
<comment type="caution">
    <text evidence="3">The sequence shown here is derived from an EMBL/GenBank/DDBJ whole genome shotgun (WGS) entry which is preliminary data.</text>
</comment>
<dbReference type="VEuPathDB" id="VectorBase:LDEU003474"/>
<dbReference type="GO" id="GO:0005737">
    <property type="term" value="C:cytoplasm"/>
    <property type="evidence" value="ECO:0007669"/>
    <property type="project" value="TreeGrafter"/>
</dbReference>
<feature type="coiled-coil region" evidence="1">
    <location>
        <begin position="289"/>
        <end position="316"/>
    </location>
</feature>
<feature type="compositionally biased region" description="Polar residues" evidence="2">
    <location>
        <begin position="23"/>
        <end position="32"/>
    </location>
</feature>
<dbReference type="AlphaFoldDB" id="A0A443SM09"/>
<feature type="non-terminal residue" evidence="3">
    <location>
        <position position="1"/>
    </location>
</feature>
<keyword evidence="4" id="KW-1185">Reference proteome</keyword>
<evidence type="ECO:0000313" key="3">
    <source>
        <dbReference type="EMBL" id="RWS28564.1"/>
    </source>
</evidence>
<feature type="region of interest" description="Disordered" evidence="2">
    <location>
        <begin position="235"/>
        <end position="269"/>
    </location>
</feature>
<dbReference type="OrthoDB" id="6022652at2759"/>
<evidence type="ECO:0000256" key="1">
    <source>
        <dbReference type="SAM" id="Coils"/>
    </source>
</evidence>
<dbReference type="Proteomes" id="UP000288716">
    <property type="component" value="Unassembled WGS sequence"/>
</dbReference>
<evidence type="ECO:0000313" key="4">
    <source>
        <dbReference type="Proteomes" id="UP000288716"/>
    </source>
</evidence>